<evidence type="ECO:0000313" key="2">
    <source>
        <dbReference type="EMBL" id="MBB3090576.1"/>
    </source>
</evidence>
<evidence type="ECO:0000313" key="3">
    <source>
        <dbReference type="Proteomes" id="UP000577707"/>
    </source>
</evidence>
<organism evidence="2 3">
    <name type="scientific">Nocardioides albus</name>
    <dbReference type="NCBI Taxonomy" id="1841"/>
    <lineage>
        <taxon>Bacteria</taxon>
        <taxon>Bacillati</taxon>
        <taxon>Actinomycetota</taxon>
        <taxon>Actinomycetes</taxon>
        <taxon>Propionibacteriales</taxon>
        <taxon>Nocardioidaceae</taxon>
        <taxon>Nocardioides</taxon>
    </lineage>
</organism>
<sequence length="32" mass="3462">MSTQHSTTTTAPAAWSLTAAHERDPHARGSRQ</sequence>
<keyword evidence="3" id="KW-1185">Reference proteome</keyword>
<protein>
    <submittedName>
        <fullName evidence="2">Uncharacterized protein</fullName>
    </submittedName>
</protein>
<accession>A0A7W5A6N2</accession>
<reference evidence="2 3" key="1">
    <citation type="submission" date="2020-08" db="EMBL/GenBank/DDBJ databases">
        <title>Genomic Encyclopedia of Type Strains, Phase III (KMG-III): the genomes of soil and plant-associated and newly described type strains.</title>
        <authorList>
            <person name="Whitman W."/>
        </authorList>
    </citation>
    <scope>NUCLEOTIDE SEQUENCE [LARGE SCALE GENOMIC DNA]</scope>
    <source>
        <strain evidence="2 3">CECT 3302</strain>
    </source>
</reference>
<feature type="compositionally biased region" description="Basic and acidic residues" evidence="1">
    <location>
        <begin position="20"/>
        <end position="32"/>
    </location>
</feature>
<dbReference type="EMBL" id="JACHXG010000007">
    <property type="protein sequence ID" value="MBB3090576.1"/>
    <property type="molecule type" value="Genomic_DNA"/>
</dbReference>
<evidence type="ECO:0000256" key="1">
    <source>
        <dbReference type="SAM" id="MobiDB-lite"/>
    </source>
</evidence>
<name>A0A7W5A6N2_9ACTN</name>
<dbReference type="AlphaFoldDB" id="A0A7W5A6N2"/>
<feature type="compositionally biased region" description="Polar residues" evidence="1">
    <location>
        <begin position="1"/>
        <end position="11"/>
    </location>
</feature>
<comment type="caution">
    <text evidence="2">The sequence shown here is derived from an EMBL/GenBank/DDBJ whole genome shotgun (WGS) entry which is preliminary data.</text>
</comment>
<dbReference type="Proteomes" id="UP000577707">
    <property type="component" value="Unassembled WGS sequence"/>
</dbReference>
<proteinExistence type="predicted"/>
<gene>
    <name evidence="2" type="ORF">FHS12_003534</name>
</gene>
<feature type="region of interest" description="Disordered" evidence="1">
    <location>
        <begin position="1"/>
        <end position="32"/>
    </location>
</feature>